<protein>
    <recommendedName>
        <fullName evidence="1">Serine aminopeptidase S33 domain-containing protein</fullName>
    </recommendedName>
</protein>
<dbReference type="SUPFAM" id="SSF53474">
    <property type="entry name" value="alpha/beta-Hydrolases"/>
    <property type="match status" value="1"/>
</dbReference>
<sequence length="394" mass="44025">MQFSKSNSFLTFINSHTKELFATLALYLLSSALLARPTKAIASVSIPKMKIIPPSECFSEKELQTLAVCYNEDEPKGKILAARHGNTHYRVYGTQNGPSAKGLVVLSHGIGVSHHAFEEFAQSLVESGYSVLSYDYFGHGYSKYIGDMFFDYDIDMFVDQLEDVLSFVEKDVGETCVAICGHSTGGLVCAAANKRWLESGSRSSIPKVILCASAMYAKKPFMARVADKIPKQLTFVMKNFAPSRVIIGDSYMEAGEIAFGRDPSSNKVIFAEQEQKKADIDNVLFGKVKGKDKHPYLAGGILSINCHTLRGDLLKGHRDVFVKMLELSGDKSKTYMLWGNLDRTVPYLENVDEVKKWESKFDNFQISVLDRHGHEMFYEDSKKIAEIVLKILDE</sequence>
<dbReference type="Proteomes" id="UP001054902">
    <property type="component" value="Unassembled WGS sequence"/>
</dbReference>
<dbReference type="InterPro" id="IPR050228">
    <property type="entry name" value="Carboxylesterase_BioH"/>
</dbReference>
<organism evidence="2 3">
    <name type="scientific">Chaetoceros tenuissimus</name>
    <dbReference type="NCBI Taxonomy" id="426638"/>
    <lineage>
        <taxon>Eukaryota</taxon>
        <taxon>Sar</taxon>
        <taxon>Stramenopiles</taxon>
        <taxon>Ochrophyta</taxon>
        <taxon>Bacillariophyta</taxon>
        <taxon>Coscinodiscophyceae</taxon>
        <taxon>Chaetocerotophycidae</taxon>
        <taxon>Chaetocerotales</taxon>
        <taxon>Chaetocerotaceae</taxon>
        <taxon>Chaetoceros</taxon>
    </lineage>
</organism>
<feature type="domain" description="Serine aminopeptidase S33" evidence="1">
    <location>
        <begin position="99"/>
        <end position="261"/>
    </location>
</feature>
<evidence type="ECO:0000259" key="1">
    <source>
        <dbReference type="Pfam" id="PF12146"/>
    </source>
</evidence>
<dbReference type="InterPro" id="IPR022742">
    <property type="entry name" value="Hydrolase_4"/>
</dbReference>
<gene>
    <name evidence="2" type="ORF">CTEN210_15083</name>
</gene>
<keyword evidence="3" id="KW-1185">Reference proteome</keyword>
<proteinExistence type="predicted"/>
<dbReference type="PANTHER" id="PTHR43194:SF2">
    <property type="entry name" value="PEROXISOMAL MEMBRANE PROTEIN LPX1"/>
    <property type="match status" value="1"/>
</dbReference>
<dbReference type="Pfam" id="PF12146">
    <property type="entry name" value="Hydrolase_4"/>
    <property type="match status" value="1"/>
</dbReference>
<dbReference type="EMBL" id="BLLK01000062">
    <property type="protein sequence ID" value="GFH58607.1"/>
    <property type="molecule type" value="Genomic_DNA"/>
</dbReference>
<name>A0AAD3HCB9_9STRA</name>
<dbReference type="Gene3D" id="3.40.50.1820">
    <property type="entry name" value="alpha/beta hydrolase"/>
    <property type="match status" value="1"/>
</dbReference>
<evidence type="ECO:0000313" key="2">
    <source>
        <dbReference type="EMBL" id="GFH58607.1"/>
    </source>
</evidence>
<dbReference type="InterPro" id="IPR029058">
    <property type="entry name" value="AB_hydrolase_fold"/>
</dbReference>
<accession>A0AAD3HCB9</accession>
<dbReference type="AlphaFoldDB" id="A0AAD3HCB9"/>
<reference evidence="2 3" key="1">
    <citation type="journal article" date="2021" name="Sci. Rep.">
        <title>The genome of the diatom Chaetoceros tenuissimus carries an ancient integrated fragment of an extant virus.</title>
        <authorList>
            <person name="Hongo Y."/>
            <person name="Kimura K."/>
            <person name="Takaki Y."/>
            <person name="Yoshida Y."/>
            <person name="Baba S."/>
            <person name="Kobayashi G."/>
            <person name="Nagasaki K."/>
            <person name="Hano T."/>
            <person name="Tomaru Y."/>
        </authorList>
    </citation>
    <scope>NUCLEOTIDE SEQUENCE [LARGE SCALE GENOMIC DNA]</scope>
    <source>
        <strain evidence="2 3">NIES-3715</strain>
    </source>
</reference>
<evidence type="ECO:0000313" key="3">
    <source>
        <dbReference type="Proteomes" id="UP001054902"/>
    </source>
</evidence>
<dbReference type="PANTHER" id="PTHR43194">
    <property type="entry name" value="HYDROLASE ALPHA/BETA FOLD FAMILY"/>
    <property type="match status" value="1"/>
</dbReference>
<comment type="caution">
    <text evidence="2">The sequence shown here is derived from an EMBL/GenBank/DDBJ whole genome shotgun (WGS) entry which is preliminary data.</text>
</comment>